<dbReference type="AlphaFoldDB" id="A0A9W7ZWZ3"/>
<evidence type="ECO:0000256" key="3">
    <source>
        <dbReference type="PROSITE-ProRule" id="PRU10038"/>
    </source>
</evidence>
<dbReference type="PANTHER" id="PTHR48081">
    <property type="entry name" value="AB HYDROLASE SUPERFAMILY PROTEIN C4A8.06C"/>
    <property type="match status" value="1"/>
</dbReference>
<dbReference type="InterPro" id="IPR050300">
    <property type="entry name" value="GDXG_lipolytic_enzyme"/>
</dbReference>
<dbReference type="Pfam" id="PF07859">
    <property type="entry name" value="Abhydrolase_3"/>
    <property type="match status" value="1"/>
</dbReference>
<name>A0A9W7ZWZ3_9FUNG</name>
<sequence length="363" mass="40818">MISYATQPSLLGKSQQPPIEDIDGFIRIQRGFSLDKLIPPNLQNTTQIYFWNFWIEGKALLESPDRHDFTLFDRLCEEDCLNSKSGFPRNYLGEIVVETAEAAKNINIAERNHQLGKDAVTAATTTTGSSKFVGAGSFSELKPIAKDEMVIVDFHGGAYMDGTPLSQRTHASKLSRISGMRVIVPDYRLAPKSIFPAQLHDAYLIWKKLMISGFKPKNIFISGDSAGAHLALSLVLLLKQIGNPMPRAPGKPLTEELTNKFADPFISPINGNFAGFPPMLVQVGGAEMMYDDVLEFAKIVSEQQREYQEELDSKEQLECTRKEPLRLEIYDDMPHVFQFLPFTTIKAEEAYENIGKWISEYKE</sequence>
<accession>A0A9W7ZWZ3</accession>
<keyword evidence="2" id="KW-0378">Hydrolase</keyword>
<dbReference type="GO" id="GO:0016787">
    <property type="term" value="F:hydrolase activity"/>
    <property type="evidence" value="ECO:0007669"/>
    <property type="project" value="UniProtKB-KW"/>
</dbReference>
<comment type="similarity">
    <text evidence="1">Belongs to the 'GDXG' lipolytic enzyme family.</text>
</comment>
<proteinExistence type="inferred from homology"/>
<dbReference type="InterPro" id="IPR013094">
    <property type="entry name" value="AB_hydrolase_3"/>
</dbReference>
<comment type="caution">
    <text evidence="5">The sequence shown here is derived from an EMBL/GenBank/DDBJ whole genome shotgun (WGS) entry which is preliminary data.</text>
</comment>
<dbReference type="PANTHER" id="PTHR48081:SF8">
    <property type="entry name" value="ALPHA_BETA HYDROLASE FOLD-3 DOMAIN-CONTAINING PROTEIN-RELATED"/>
    <property type="match status" value="1"/>
</dbReference>
<dbReference type="SUPFAM" id="SSF53474">
    <property type="entry name" value="alpha/beta-Hydrolases"/>
    <property type="match status" value="1"/>
</dbReference>
<feature type="active site" evidence="3">
    <location>
        <position position="225"/>
    </location>
</feature>
<evidence type="ECO:0000313" key="5">
    <source>
        <dbReference type="EMBL" id="KAJ1918348.1"/>
    </source>
</evidence>
<evidence type="ECO:0000256" key="1">
    <source>
        <dbReference type="ARBA" id="ARBA00010515"/>
    </source>
</evidence>
<organism evidence="5 6">
    <name type="scientific">Mycoemilia scoparia</name>
    <dbReference type="NCBI Taxonomy" id="417184"/>
    <lineage>
        <taxon>Eukaryota</taxon>
        <taxon>Fungi</taxon>
        <taxon>Fungi incertae sedis</taxon>
        <taxon>Zoopagomycota</taxon>
        <taxon>Kickxellomycotina</taxon>
        <taxon>Kickxellomycetes</taxon>
        <taxon>Kickxellales</taxon>
        <taxon>Kickxellaceae</taxon>
        <taxon>Mycoemilia</taxon>
    </lineage>
</organism>
<dbReference type="Proteomes" id="UP001150538">
    <property type="component" value="Unassembled WGS sequence"/>
</dbReference>
<evidence type="ECO:0000259" key="4">
    <source>
        <dbReference type="Pfam" id="PF07859"/>
    </source>
</evidence>
<feature type="domain" description="Alpha/beta hydrolase fold-3" evidence="4">
    <location>
        <begin position="151"/>
        <end position="248"/>
    </location>
</feature>
<protein>
    <recommendedName>
        <fullName evidence="4">Alpha/beta hydrolase fold-3 domain-containing protein</fullName>
    </recommendedName>
</protein>
<dbReference type="EMBL" id="JANBPU010000048">
    <property type="protein sequence ID" value="KAJ1918348.1"/>
    <property type="molecule type" value="Genomic_DNA"/>
</dbReference>
<dbReference type="Gene3D" id="3.40.50.1820">
    <property type="entry name" value="alpha/beta hydrolase"/>
    <property type="match status" value="2"/>
</dbReference>
<reference evidence="5" key="1">
    <citation type="submission" date="2022-07" db="EMBL/GenBank/DDBJ databases">
        <title>Phylogenomic reconstructions and comparative analyses of Kickxellomycotina fungi.</title>
        <authorList>
            <person name="Reynolds N.K."/>
            <person name="Stajich J.E."/>
            <person name="Barry K."/>
            <person name="Grigoriev I.V."/>
            <person name="Crous P."/>
            <person name="Smith M.E."/>
        </authorList>
    </citation>
    <scope>NUCLEOTIDE SEQUENCE</scope>
    <source>
        <strain evidence="5">NBRC 100468</strain>
    </source>
</reference>
<keyword evidence="6" id="KW-1185">Reference proteome</keyword>
<dbReference type="InterPro" id="IPR033140">
    <property type="entry name" value="Lipase_GDXG_put_SER_AS"/>
</dbReference>
<gene>
    <name evidence="5" type="ORF">H4219_002673</name>
</gene>
<dbReference type="OrthoDB" id="408631at2759"/>
<dbReference type="PROSITE" id="PS01174">
    <property type="entry name" value="LIPASE_GDXG_SER"/>
    <property type="match status" value="1"/>
</dbReference>
<evidence type="ECO:0000313" key="6">
    <source>
        <dbReference type="Proteomes" id="UP001150538"/>
    </source>
</evidence>
<dbReference type="InterPro" id="IPR029058">
    <property type="entry name" value="AB_hydrolase_fold"/>
</dbReference>
<evidence type="ECO:0000256" key="2">
    <source>
        <dbReference type="ARBA" id="ARBA00022801"/>
    </source>
</evidence>